<dbReference type="AlphaFoldDB" id="A0A9D4DJ51"/>
<evidence type="ECO:0000313" key="1">
    <source>
        <dbReference type="EMBL" id="KAH3749330.1"/>
    </source>
</evidence>
<proteinExistence type="predicted"/>
<dbReference type="Proteomes" id="UP000828390">
    <property type="component" value="Unassembled WGS sequence"/>
</dbReference>
<name>A0A9D4DJ51_DREPO</name>
<organism evidence="1 2">
    <name type="scientific">Dreissena polymorpha</name>
    <name type="common">Zebra mussel</name>
    <name type="synonym">Mytilus polymorpha</name>
    <dbReference type="NCBI Taxonomy" id="45954"/>
    <lineage>
        <taxon>Eukaryota</taxon>
        <taxon>Metazoa</taxon>
        <taxon>Spiralia</taxon>
        <taxon>Lophotrochozoa</taxon>
        <taxon>Mollusca</taxon>
        <taxon>Bivalvia</taxon>
        <taxon>Autobranchia</taxon>
        <taxon>Heteroconchia</taxon>
        <taxon>Euheterodonta</taxon>
        <taxon>Imparidentia</taxon>
        <taxon>Neoheterodontei</taxon>
        <taxon>Myida</taxon>
        <taxon>Dreissenoidea</taxon>
        <taxon>Dreissenidae</taxon>
        <taxon>Dreissena</taxon>
    </lineage>
</organism>
<evidence type="ECO:0000313" key="2">
    <source>
        <dbReference type="Proteomes" id="UP000828390"/>
    </source>
</evidence>
<comment type="caution">
    <text evidence="1">The sequence shown here is derived from an EMBL/GenBank/DDBJ whole genome shotgun (WGS) entry which is preliminary data.</text>
</comment>
<dbReference type="EMBL" id="JAIWYP010000010">
    <property type="protein sequence ID" value="KAH3749330.1"/>
    <property type="molecule type" value="Genomic_DNA"/>
</dbReference>
<accession>A0A9D4DJ51</accession>
<reference evidence="1" key="1">
    <citation type="journal article" date="2019" name="bioRxiv">
        <title>The Genome of the Zebra Mussel, Dreissena polymorpha: A Resource for Invasive Species Research.</title>
        <authorList>
            <person name="McCartney M.A."/>
            <person name="Auch B."/>
            <person name="Kono T."/>
            <person name="Mallez S."/>
            <person name="Zhang Y."/>
            <person name="Obille A."/>
            <person name="Becker A."/>
            <person name="Abrahante J.E."/>
            <person name="Garbe J."/>
            <person name="Badalamenti J.P."/>
            <person name="Herman A."/>
            <person name="Mangelson H."/>
            <person name="Liachko I."/>
            <person name="Sullivan S."/>
            <person name="Sone E.D."/>
            <person name="Koren S."/>
            <person name="Silverstein K.A.T."/>
            <person name="Beckman K.B."/>
            <person name="Gohl D.M."/>
        </authorList>
    </citation>
    <scope>NUCLEOTIDE SEQUENCE</scope>
    <source>
        <strain evidence="1">Duluth1</strain>
        <tissue evidence="1">Whole animal</tissue>
    </source>
</reference>
<sequence length="75" mass="8388">MRSSLSLSKKRKLVTGRKLQLQHTVNGIASHQGDLFITAKTALYKYTMRGKQVSKMYEDTSGAETGKNQSGLIWI</sequence>
<gene>
    <name evidence="1" type="ORF">DPMN_183826</name>
</gene>
<protein>
    <submittedName>
        <fullName evidence="1">Uncharacterized protein</fullName>
    </submittedName>
</protein>
<reference evidence="1" key="2">
    <citation type="submission" date="2020-11" db="EMBL/GenBank/DDBJ databases">
        <authorList>
            <person name="McCartney M.A."/>
            <person name="Auch B."/>
            <person name="Kono T."/>
            <person name="Mallez S."/>
            <person name="Becker A."/>
            <person name="Gohl D.M."/>
            <person name="Silverstein K.A.T."/>
            <person name="Koren S."/>
            <person name="Bechman K.B."/>
            <person name="Herman A."/>
            <person name="Abrahante J.E."/>
            <person name="Garbe J."/>
        </authorList>
    </citation>
    <scope>NUCLEOTIDE SEQUENCE</scope>
    <source>
        <strain evidence="1">Duluth1</strain>
        <tissue evidence="1">Whole animal</tissue>
    </source>
</reference>
<keyword evidence="2" id="KW-1185">Reference proteome</keyword>